<comment type="caution">
    <text evidence="1">The sequence shown here is derived from an EMBL/GenBank/DDBJ whole genome shotgun (WGS) entry which is preliminary data.</text>
</comment>
<keyword evidence="2" id="KW-1185">Reference proteome</keyword>
<proteinExistence type="predicted"/>
<dbReference type="PATRIC" id="fig|67356.5.peg.6359"/>
<sequence>MVSVSSARNDYDDRTAEYGRHAIPVNLADGRISTLDLDKRRPLPVHDHVAGAPTRPHVRNGRAGILIRLAP</sequence>
<accession>A0A0L8L0S5</accession>
<gene>
    <name evidence="1" type="ORF">ADK37_29745</name>
</gene>
<evidence type="ECO:0000313" key="1">
    <source>
        <dbReference type="EMBL" id="KOG31777.1"/>
    </source>
</evidence>
<dbReference type="EMBL" id="LGUS01000192">
    <property type="protein sequence ID" value="KOG31777.1"/>
    <property type="molecule type" value="Genomic_DNA"/>
</dbReference>
<dbReference type="Proteomes" id="UP000037251">
    <property type="component" value="Unassembled WGS sequence"/>
</dbReference>
<organism evidence="1 2">
    <name type="scientific">Streptomyces resistomycificus</name>
    <dbReference type="NCBI Taxonomy" id="67356"/>
    <lineage>
        <taxon>Bacteria</taxon>
        <taxon>Bacillati</taxon>
        <taxon>Actinomycetota</taxon>
        <taxon>Actinomycetes</taxon>
        <taxon>Kitasatosporales</taxon>
        <taxon>Streptomycetaceae</taxon>
        <taxon>Streptomyces</taxon>
        <taxon>Streptomyces aurantiacus group</taxon>
    </lineage>
</organism>
<evidence type="ECO:0000313" key="2">
    <source>
        <dbReference type="Proteomes" id="UP000037251"/>
    </source>
</evidence>
<protein>
    <submittedName>
        <fullName evidence="1">Uncharacterized protein</fullName>
    </submittedName>
</protein>
<dbReference type="AlphaFoldDB" id="A0A0L8L0S5"/>
<name>A0A0L8L0S5_9ACTN</name>
<dbReference type="RefSeq" id="WP_030041754.1">
    <property type="nucleotide sequence ID" value="NZ_KL575609.1"/>
</dbReference>
<reference evidence="2" key="1">
    <citation type="submission" date="2015-07" db="EMBL/GenBank/DDBJ databases">
        <authorList>
            <person name="Ju K.-S."/>
            <person name="Doroghazi J.R."/>
            <person name="Metcalf W.W."/>
        </authorList>
    </citation>
    <scope>NUCLEOTIDE SEQUENCE [LARGE SCALE GENOMIC DNA]</scope>
    <source>
        <strain evidence="2">NRRL 2290</strain>
    </source>
</reference>